<organism evidence="2 3">
    <name type="scientific">Wuchereria bancrofti</name>
    <dbReference type="NCBI Taxonomy" id="6293"/>
    <lineage>
        <taxon>Eukaryota</taxon>
        <taxon>Metazoa</taxon>
        <taxon>Ecdysozoa</taxon>
        <taxon>Nematoda</taxon>
        <taxon>Chromadorea</taxon>
        <taxon>Rhabditida</taxon>
        <taxon>Spirurina</taxon>
        <taxon>Spiruromorpha</taxon>
        <taxon>Filarioidea</taxon>
        <taxon>Onchocercidae</taxon>
        <taxon>Wuchereria</taxon>
    </lineage>
</organism>
<evidence type="ECO:0000313" key="2">
    <source>
        <dbReference type="EMBL" id="EJW74560.1"/>
    </source>
</evidence>
<dbReference type="EMBL" id="ADBV01011999">
    <property type="protein sequence ID" value="EJW74560.1"/>
    <property type="molecule type" value="Genomic_DNA"/>
</dbReference>
<keyword evidence="1" id="KW-0472">Membrane</keyword>
<gene>
    <name evidence="2" type="ORF">WUBG_14529</name>
</gene>
<comment type="caution">
    <text evidence="2">The sequence shown here is derived from an EMBL/GenBank/DDBJ whole genome shotgun (WGS) entry which is preliminary data.</text>
</comment>
<name>J9AK47_WUCBA</name>
<protein>
    <submittedName>
        <fullName evidence="2">Uncharacterized protein</fullName>
    </submittedName>
</protein>
<dbReference type="Proteomes" id="UP000004810">
    <property type="component" value="Unassembled WGS sequence"/>
</dbReference>
<feature type="non-terminal residue" evidence="2">
    <location>
        <position position="1"/>
    </location>
</feature>
<keyword evidence="1" id="KW-1133">Transmembrane helix</keyword>
<sequence>ISNISKDIFVSHTTITIAVIYFINGIYLSSLVPLDDIPLSIIFFLLLRFYSIRSTKHLKTFRTLYINFNLGLTQPEKGQYALNEAVILENLTQLCLLTSIHYDYASNSVDDYARKRDIYGTRCLFLY</sequence>
<keyword evidence="1" id="KW-0812">Transmembrane</keyword>
<evidence type="ECO:0000256" key="1">
    <source>
        <dbReference type="SAM" id="Phobius"/>
    </source>
</evidence>
<reference evidence="3" key="1">
    <citation type="submission" date="2012-08" db="EMBL/GenBank/DDBJ databases">
        <title>The Genome Sequence of Wuchereria bancrofti.</title>
        <authorList>
            <person name="Nutman T.B."/>
            <person name="Fink D.L."/>
            <person name="Russ C."/>
            <person name="Young S."/>
            <person name="Zeng Q."/>
            <person name="Koehrsen M."/>
            <person name="Alvarado L."/>
            <person name="Berlin A."/>
            <person name="Chapman S.B."/>
            <person name="Chen Z."/>
            <person name="Freedman E."/>
            <person name="Gellesch M."/>
            <person name="Goldberg J."/>
            <person name="Griggs A."/>
            <person name="Gujja S."/>
            <person name="Heilman E.R."/>
            <person name="Heiman D."/>
            <person name="Hepburn T."/>
            <person name="Howarth C."/>
            <person name="Jen D."/>
            <person name="Larson L."/>
            <person name="Lewis B."/>
            <person name="Mehta T."/>
            <person name="Park D."/>
            <person name="Pearson M."/>
            <person name="Roberts A."/>
            <person name="Saif S."/>
            <person name="Shea T."/>
            <person name="Shenoy N."/>
            <person name="Sisk P."/>
            <person name="Stolte C."/>
            <person name="Sykes S."/>
            <person name="Walk T."/>
            <person name="White J."/>
            <person name="Yandava C."/>
            <person name="Haas B."/>
            <person name="Henn M.R."/>
            <person name="Nusbaum C."/>
            <person name="Birren B."/>
        </authorList>
    </citation>
    <scope>NUCLEOTIDE SEQUENCE [LARGE SCALE GENOMIC DNA]</scope>
    <source>
        <strain evidence="3">NA</strain>
    </source>
</reference>
<evidence type="ECO:0000313" key="3">
    <source>
        <dbReference type="Proteomes" id="UP000004810"/>
    </source>
</evidence>
<feature type="transmembrane region" description="Helical" evidence="1">
    <location>
        <begin position="12"/>
        <end position="31"/>
    </location>
</feature>
<accession>J9AK47</accession>
<dbReference type="AlphaFoldDB" id="J9AK47"/>
<proteinExistence type="predicted"/>
<feature type="transmembrane region" description="Helical" evidence="1">
    <location>
        <begin position="37"/>
        <end position="52"/>
    </location>
</feature>